<dbReference type="InterPro" id="IPR001584">
    <property type="entry name" value="Integrase_cat-core"/>
</dbReference>
<dbReference type="PANTHER" id="PTHR37984">
    <property type="entry name" value="PROTEIN CBG26694"/>
    <property type="match status" value="1"/>
</dbReference>
<feature type="coiled-coil region" evidence="9">
    <location>
        <begin position="49"/>
        <end position="86"/>
    </location>
</feature>
<keyword evidence="3" id="KW-0548">Nucleotidyltransferase</keyword>
<feature type="compositionally biased region" description="Low complexity" evidence="10">
    <location>
        <begin position="954"/>
        <end position="964"/>
    </location>
</feature>
<feature type="compositionally biased region" description="Basic and acidic residues" evidence="10">
    <location>
        <begin position="454"/>
        <end position="468"/>
    </location>
</feature>
<dbReference type="GO" id="GO:0042575">
    <property type="term" value="C:DNA polymerase complex"/>
    <property type="evidence" value="ECO:0007669"/>
    <property type="project" value="UniProtKB-ARBA"/>
</dbReference>
<dbReference type="GO" id="GO:0003676">
    <property type="term" value="F:nucleic acid binding"/>
    <property type="evidence" value="ECO:0007669"/>
    <property type="project" value="InterPro"/>
</dbReference>
<accession>A0A6H5J4K1</accession>
<proteinExistence type="predicted"/>
<feature type="domain" description="CCHC-type" evidence="11">
    <location>
        <begin position="190"/>
        <end position="205"/>
    </location>
</feature>
<sequence length="1013" mass="115429">MNVNRFIEECIAMEKYVRPSDRTHLALLVRSRLTGGARERLQGKVFVNLTDLLEELRLLYERKEGLEQVQSELAHVNQEESETVDEYSARVIRIVQRAIDAINYKFCGIPAQCLIESTNCSAVKCFVSGLRNDINAPLINSKFERFESLEVETEIKLRRNRSAVTNNAQRATRVHAITKEEAEPNRTRECYNCGKPGHIARECRQSRKRKRDRPHCEYCQRDGHTEDRASLSAAPLLQYPNFNEPFLVTTDASDYAVGAVLSQGKIGSDLPVAYASRTLIDAEVNYSTTEKELLAIVYAVQYFRPHLFGLKFKIITDHKPLVWLHNLKNPTSRLARWRERLRDYDYEIIHKSGKINLNADALSRNPCDQHEPYGEDNIEQEISEIFMMTSSADSEHAAEATRKDAEQTNGLPDIPVEEIYELLHGSFREGRELERSTNGLPENMAIVNAQPTAEETRPEDSTPPRADDSTINAARSTTAGREAEQHESIGDDGPESDGEDQPSFTRIIKQNRRTLVASALHYSPDGLLAKGDNWAHFIALDCIPHSKICEQLADMGYLRTDLLKSHELKLGMIIETGLSNGHSLFSIFAREKCTDEYDIDIICDSLSRLELALEKYEITSVRIAKHDDGIKDTLWPLIENYLRTNLRGTVTITLCAGLIDTPEVEDRLRIIQESHDSALGGYKGVTKTYNRVNEKYFWNGMKKEITDYVRSCPTCQKEKLTRVKTRLPLTITTTPTEAFEVIEIDIVGPLPITTSGNKYLLTIQCNLTKYAEAISLPEVRADVLAATFAREFICRFGCPKIIRSDQGPNLIGRTFSSMAKIFKITQFKSTAYRPQTQGSLERSHHSLIEYLKIFAAENDWDTHVRCAIFSYNSSVHTAHGFTPHELVYGRKARIPSEFATKSIERTYDEYLDDIIAKLNATQMQARENLIAAKERSKYYYDQKAHDRTFREATARTTKPPARATNQEWYADSRRPARRRRDHPRHHRLERRRTNRWHAPDHVAGAGTALPGTT</sequence>
<dbReference type="EMBL" id="CADCXV010001320">
    <property type="protein sequence ID" value="CAB0043507.1"/>
    <property type="molecule type" value="Genomic_DNA"/>
</dbReference>
<evidence type="ECO:0000256" key="5">
    <source>
        <dbReference type="ARBA" id="ARBA00022759"/>
    </source>
</evidence>
<name>A0A6H5J4K1_9HYME</name>
<keyword evidence="7" id="KW-0695">RNA-directed DNA polymerase</keyword>
<dbReference type="GO" id="GO:0008270">
    <property type="term" value="F:zinc ion binding"/>
    <property type="evidence" value="ECO:0007669"/>
    <property type="project" value="UniProtKB-KW"/>
</dbReference>
<keyword evidence="6" id="KW-0378">Hydrolase</keyword>
<feature type="region of interest" description="Disordered" evidence="10">
    <location>
        <begin position="450"/>
        <end position="502"/>
    </location>
</feature>
<dbReference type="InterPro" id="IPR012337">
    <property type="entry name" value="RNaseH-like_sf"/>
</dbReference>
<dbReference type="InterPro" id="IPR041588">
    <property type="entry name" value="Integrase_H2C2"/>
</dbReference>
<dbReference type="OrthoDB" id="430238at2759"/>
<dbReference type="Proteomes" id="UP000479190">
    <property type="component" value="Unassembled WGS sequence"/>
</dbReference>
<dbReference type="FunFam" id="3.10.20.370:FF:000001">
    <property type="entry name" value="Retrovirus-related Pol polyprotein from transposon 17.6-like protein"/>
    <property type="match status" value="1"/>
</dbReference>
<keyword evidence="4" id="KW-0540">Nuclease</keyword>
<keyword evidence="8" id="KW-0863">Zinc-finger</keyword>
<gene>
    <name evidence="13" type="ORF">TBRA_LOCUS15095</name>
</gene>
<dbReference type="InterPro" id="IPR041373">
    <property type="entry name" value="RT_RNaseH"/>
</dbReference>
<dbReference type="GO" id="GO:0004519">
    <property type="term" value="F:endonuclease activity"/>
    <property type="evidence" value="ECO:0007669"/>
    <property type="project" value="UniProtKB-KW"/>
</dbReference>
<dbReference type="EC" id="2.7.7.49" evidence="1"/>
<dbReference type="Gene3D" id="4.10.60.10">
    <property type="entry name" value="Zinc finger, CCHC-type"/>
    <property type="match status" value="1"/>
</dbReference>
<evidence type="ECO:0000256" key="1">
    <source>
        <dbReference type="ARBA" id="ARBA00012493"/>
    </source>
</evidence>
<dbReference type="InterPro" id="IPR001878">
    <property type="entry name" value="Znf_CCHC"/>
</dbReference>
<reference evidence="13 14" key="1">
    <citation type="submission" date="2020-02" db="EMBL/GenBank/DDBJ databases">
        <authorList>
            <person name="Ferguson B K."/>
        </authorList>
    </citation>
    <scope>NUCLEOTIDE SEQUENCE [LARGE SCALE GENOMIC DNA]</scope>
</reference>
<dbReference type="InterPro" id="IPR036875">
    <property type="entry name" value="Znf_CCHC_sf"/>
</dbReference>
<dbReference type="GO" id="GO:0015074">
    <property type="term" value="P:DNA integration"/>
    <property type="evidence" value="ECO:0007669"/>
    <property type="project" value="InterPro"/>
</dbReference>
<dbReference type="InterPro" id="IPR043502">
    <property type="entry name" value="DNA/RNA_pol_sf"/>
</dbReference>
<dbReference type="PROSITE" id="PS50158">
    <property type="entry name" value="ZF_CCHC"/>
    <property type="match status" value="1"/>
</dbReference>
<evidence type="ECO:0000256" key="7">
    <source>
        <dbReference type="ARBA" id="ARBA00022918"/>
    </source>
</evidence>
<evidence type="ECO:0000256" key="2">
    <source>
        <dbReference type="ARBA" id="ARBA00022679"/>
    </source>
</evidence>
<dbReference type="AlphaFoldDB" id="A0A6H5J4K1"/>
<dbReference type="Gene3D" id="3.30.420.10">
    <property type="entry name" value="Ribonuclease H-like superfamily/Ribonuclease H"/>
    <property type="match status" value="1"/>
</dbReference>
<dbReference type="CDD" id="cd09274">
    <property type="entry name" value="RNase_HI_RT_Ty3"/>
    <property type="match status" value="1"/>
</dbReference>
<feature type="compositionally biased region" description="Basic and acidic residues" evidence="10">
    <location>
        <begin position="393"/>
        <end position="406"/>
    </location>
</feature>
<dbReference type="GO" id="GO:0003964">
    <property type="term" value="F:RNA-directed DNA polymerase activity"/>
    <property type="evidence" value="ECO:0007669"/>
    <property type="project" value="UniProtKB-KW"/>
</dbReference>
<dbReference type="Pfam" id="PF17917">
    <property type="entry name" value="RT_RNaseH"/>
    <property type="match status" value="1"/>
</dbReference>
<protein>
    <recommendedName>
        <fullName evidence="1">RNA-directed DNA polymerase</fullName>
        <ecNumber evidence="1">2.7.7.49</ecNumber>
    </recommendedName>
</protein>
<feature type="region of interest" description="Disordered" evidence="10">
    <location>
        <begin position="392"/>
        <end position="413"/>
    </location>
</feature>
<feature type="compositionally biased region" description="Acidic residues" evidence="10">
    <location>
        <begin position="490"/>
        <end position="500"/>
    </location>
</feature>
<evidence type="ECO:0000256" key="6">
    <source>
        <dbReference type="ARBA" id="ARBA00022801"/>
    </source>
</evidence>
<keyword evidence="5" id="KW-0255">Endonuclease</keyword>
<feature type="domain" description="Integrase catalytic" evidence="12">
    <location>
        <begin position="731"/>
        <end position="891"/>
    </location>
</feature>
<evidence type="ECO:0000256" key="3">
    <source>
        <dbReference type="ARBA" id="ARBA00022695"/>
    </source>
</evidence>
<evidence type="ECO:0000256" key="4">
    <source>
        <dbReference type="ARBA" id="ARBA00022722"/>
    </source>
</evidence>
<evidence type="ECO:0000313" key="14">
    <source>
        <dbReference type="Proteomes" id="UP000479190"/>
    </source>
</evidence>
<dbReference type="Pfam" id="PF00665">
    <property type="entry name" value="rve"/>
    <property type="match status" value="1"/>
</dbReference>
<dbReference type="InterPro" id="IPR036397">
    <property type="entry name" value="RNaseH_sf"/>
</dbReference>
<keyword evidence="9" id="KW-0175">Coiled coil</keyword>
<dbReference type="FunFam" id="3.30.420.10:FF:000032">
    <property type="entry name" value="Retrovirus-related Pol polyprotein from transposon 297-like Protein"/>
    <property type="match status" value="1"/>
</dbReference>
<evidence type="ECO:0000313" key="13">
    <source>
        <dbReference type="EMBL" id="CAB0043507.1"/>
    </source>
</evidence>
<feature type="compositionally biased region" description="Polar residues" evidence="10">
    <location>
        <begin position="469"/>
        <end position="479"/>
    </location>
</feature>
<evidence type="ECO:0000256" key="10">
    <source>
        <dbReference type="SAM" id="MobiDB-lite"/>
    </source>
</evidence>
<keyword evidence="8" id="KW-0862">Zinc</keyword>
<dbReference type="Gene3D" id="1.10.340.70">
    <property type="match status" value="1"/>
</dbReference>
<evidence type="ECO:0000259" key="11">
    <source>
        <dbReference type="PROSITE" id="PS50158"/>
    </source>
</evidence>
<keyword evidence="14" id="KW-1185">Reference proteome</keyword>
<dbReference type="FunFam" id="1.10.340.70:FF:000001">
    <property type="entry name" value="Retrovirus-related Pol polyprotein from transposon gypsy-like Protein"/>
    <property type="match status" value="1"/>
</dbReference>
<dbReference type="PANTHER" id="PTHR37984:SF5">
    <property type="entry name" value="PROTEIN NYNRIN-LIKE"/>
    <property type="match status" value="1"/>
</dbReference>
<keyword evidence="8" id="KW-0479">Metal-binding</keyword>
<organism evidence="13 14">
    <name type="scientific">Trichogramma brassicae</name>
    <dbReference type="NCBI Taxonomy" id="86971"/>
    <lineage>
        <taxon>Eukaryota</taxon>
        <taxon>Metazoa</taxon>
        <taxon>Ecdysozoa</taxon>
        <taxon>Arthropoda</taxon>
        <taxon>Hexapoda</taxon>
        <taxon>Insecta</taxon>
        <taxon>Pterygota</taxon>
        <taxon>Neoptera</taxon>
        <taxon>Endopterygota</taxon>
        <taxon>Hymenoptera</taxon>
        <taxon>Apocrita</taxon>
        <taxon>Proctotrupomorpha</taxon>
        <taxon>Chalcidoidea</taxon>
        <taxon>Trichogrammatidae</taxon>
        <taxon>Trichogramma</taxon>
    </lineage>
</organism>
<keyword evidence="2" id="KW-0808">Transferase</keyword>
<dbReference type="Pfam" id="PF17921">
    <property type="entry name" value="Integrase_H2C2"/>
    <property type="match status" value="1"/>
</dbReference>
<dbReference type="Gene3D" id="3.10.20.370">
    <property type="match status" value="1"/>
</dbReference>
<dbReference type="SUPFAM" id="SSF53098">
    <property type="entry name" value="Ribonuclease H-like"/>
    <property type="match status" value="1"/>
</dbReference>
<evidence type="ECO:0000256" key="8">
    <source>
        <dbReference type="PROSITE-ProRule" id="PRU00047"/>
    </source>
</evidence>
<evidence type="ECO:0000259" key="12">
    <source>
        <dbReference type="PROSITE" id="PS50994"/>
    </source>
</evidence>
<feature type="region of interest" description="Disordered" evidence="10">
    <location>
        <begin position="951"/>
        <end position="1013"/>
    </location>
</feature>
<dbReference type="InterPro" id="IPR050951">
    <property type="entry name" value="Retrovirus_Pol_polyprotein"/>
</dbReference>
<dbReference type="SMART" id="SM00343">
    <property type="entry name" value="ZnF_C2HC"/>
    <property type="match status" value="1"/>
</dbReference>
<evidence type="ECO:0000256" key="9">
    <source>
        <dbReference type="SAM" id="Coils"/>
    </source>
</evidence>
<dbReference type="Pfam" id="PF00098">
    <property type="entry name" value="zf-CCHC"/>
    <property type="match status" value="1"/>
</dbReference>
<dbReference type="GO" id="GO:0016787">
    <property type="term" value="F:hydrolase activity"/>
    <property type="evidence" value="ECO:0007669"/>
    <property type="project" value="UniProtKB-KW"/>
</dbReference>
<dbReference type="PROSITE" id="PS50994">
    <property type="entry name" value="INTEGRASE"/>
    <property type="match status" value="1"/>
</dbReference>
<feature type="compositionally biased region" description="Basic residues" evidence="10">
    <location>
        <begin position="975"/>
        <end position="995"/>
    </location>
</feature>
<dbReference type="SUPFAM" id="SSF57756">
    <property type="entry name" value="Retrovirus zinc finger-like domains"/>
    <property type="match status" value="1"/>
</dbReference>
<dbReference type="SUPFAM" id="SSF56672">
    <property type="entry name" value="DNA/RNA polymerases"/>
    <property type="match status" value="1"/>
</dbReference>